<evidence type="ECO:0000313" key="2">
    <source>
        <dbReference type="EMBL" id="MFB9646263.1"/>
    </source>
</evidence>
<dbReference type="EC" id="1.-.-.-" evidence="2"/>
<dbReference type="EMBL" id="JBHMBE010000003">
    <property type="protein sequence ID" value="MFB9646263.1"/>
    <property type="molecule type" value="Genomic_DNA"/>
</dbReference>
<feature type="domain" description="Enoyl reductase (ER)" evidence="1">
    <location>
        <begin position="12"/>
        <end position="301"/>
    </location>
</feature>
<organism evidence="2 3">
    <name type="scientific">Microbacterium terregens</name>
    <dbReference type="NCBI Taxonomy" id="69363"/>
    <lineage>
        <taxon>Bacteria</taxon>
        <taxon>Bacillati</taxon>
        <taxon>Actinomycetota</taxon>
        <taxon>Actinomycetes</taxon>
        <taxon>Micrococcales</taxon>
        <taxon>Microbacteriaceae</taxon>
        <taxon>Microbacterium</taxon>
    </lineage>
</organism>
<dbReference type="GO" id="GO:0016491">
    <property type="term" value="F:oxidoreductase activity"/>
    <property type="evidence" value="ECO:0007669"/>
    <property type="project" value="UniProtKB-KW"/>
</dbReference>
<dbReference type="Pfam" id="PF13602">
    <property type="entry name" value="ADH_zinc_N_2"/>
    <property type="match status" value="1"/>
</dbReference>
<name>A0ABV5T0X4_9MICO</name>
<gene>
    <name evidence="2" type="ORF">ACFFPJ_10680</name>
</gene>
<dbReference type="InterPro" id="IPR011032">
    <property type="entry name" value="GroES-like_sf"/>
</dbReference>
<dbReference type="SUPFAM" id="SSF50129">
    <property type="entry name" value="GroES-like"/>
    <property type="match status" value="1"/>
</dbReference>
<proteinExistence type="predicted"/>
<accession>A0ABV5T0X4</accession>
<keyword evidence="3" id="KW-1185">Reference proteome</keyword>
<evidence type="ECO:0000259" key="1">
    <source>
        <dbReference type="SMART" id="SM00829"/>
    </source>
</evidence>
<dbReference type="SMART" id="SM00829">
    <property type="entry name" value="PKS_ER"/>
    <property type="match status" value="1"/>
</dbReference>
<reference evidence="2 3" key="1">
    <citation type="submission" date="2024-09" db="EMBL/GenBank/DDBJ databases">
        <authorList>
            <person name="Sun Q."/>
            <person name="Mori K."/>
        </authorList>
    </citation>
    <scope>NUCLEOTIDE SEQUENCE [LARGE SCALE GENOMIC DNA]</scope>
    <source>
        <strain evidence="2 3">JCM 1342</strain>
    </source>
</reference>
<keyword evidence="2" id="KW-0560">Oxidoreductase</keyword>
<dbReference type="RefSeq" id="WP_344713045.1">
    <property type="nucleotide sequence ID" value="NZ_BAAAWH010000001.1"/>
</dbReference>
<sequence>MKAMTVAAPGLGVESMTLADVEYPHTAENDVIVRVHAAGFTTGELTWPGTWIDRAGKDRTPSVPGHEVAGVVSELGYGTTGLTVGQRVFGLTDWTRNGSLAEYTAVEARNLAPLPVSVGFVDAAALSISGLTSLQGLFQHARLATGQSVLIHGAGRGVGSIAVQLAQEAGAWVIGTGRATDEDTVVGLGANEFLDLQRDRLEDVGQVDVVFDVIGGDVFERSLGVLRPGGRIVTLPGPPARQPEDGLALYFVVEPNRPQLADLARRLQDGRLRTVVGAVRPLEEAAAAFVSGRHTPGKTIISVG</sequence>
<dbReference type="InterPro" id="IPR020843">
    <property type="entry name" value="ER"/>
</dbReference>
<dbReference type="Proteomes" id="UP001589611">
    <property type="component" value="Unassembled WGS sequence"/>
</dbReference>
<dbReference type="Gene3D" id="3.90.180.10">
    <property type="entry name" value="Medium-chain alcohol dehydrogenases, catalytic domain"/>
    <property type="match status" value="1"/>
</dbReference>
<dbReference type="PANTHER" id="PTHR11695:SF294">
    <property type="entry name" value="RETICULON-4-INTERACTING PROTEIN 1, MITOCHONDRIAL"/>
    <property type="match status" value="1"/>
</dbReference>
<dbReference type="PANTHER" id="PTHR11695">
    <property type="entry name" value="ALCOHOL DEHYDROGENASE RELATED"/>
    <property type="match status" value="1"/>
</dbReference>
<evidence type="ECO:0000313" key="3">
    <source>
        <dbReference type="Proteomes" id="UP001589611"/>
    </source>
</evidence>
<dbReference type="CDD" id="cd05289">
    <property type="entry name" value="MDR_like_2"/>
    <property type="match status" value="1"/>
</dbReference>
<dbReference type="InterPro" id="IPR036291">
    <property type="entry name" value="NAD(P)-bd_dom_sf"/>
</dbReference>
<dbReference type="InterPro" id="IPR013154">
    <property type="entry name" value="ADH-like_N"/>
</dbReference>
<protein>
    <submittedName>
        <fullName evidence="2">NADP-dependent oxidoreductase</fullName>
        <ecNumber evidence="2">1.-.-.-</ecNumber>
    </submittedName>
</protein>
<dbReference type="Gene3D" id="3.40.50.720">
    <property type="entry name" value="NAD(P)-binding Rossmann-like Domain"/>
    <property type="match status" value="1"/>
</dbReference>
<dbReference type="SUPFAM" id="SSF51735">
    <property type="entry name" value="NAD(P)-binding Rossmann-fold domains"/>
    <property type="match status" value="1"/>
</dbReference>
<dbReference type="InterPro" id="IPR050700">
    <property type="entry name" value="YIM1/Zinc_Alcohol_DH_Fams"/>
</dbReference>
<dbReference type="Pfam" id="PF08240">
    <property type="entry name" value="ADH_N"/>
    <property type="match status" value="1"/>
</dbReference>
<comment type="caution">
    <text evidence="2">The sequence shown here is derived from an EMBL/GenBank/DDBJ whole genome shotgun (WGS) entry which is preliminary data.</text>
</comment>